<evidence type="ECO:0000313" key="8">
    <source>
        <dbReference type="Proteomes" id="UP000440614"/>
    </source>
</evidence>
<dbReference type="GO" id="GO:0008887">
    <property type="term" value="F:glycerate kinase activity"/>
    <property type="evidence" value="ECO:0007669"/>
    <property type="project" value="UniProtKB-UniRule"/>
</dbReference>
<dbReference type="Gene3D" id="3.40.50.10350">
    <property type="entry name" value="Glycerate kinase, domain 1"/>
    <property type="match status" value="1"/>
</dbReference>
<name>A0A0P0FNQ0_BACT4</name>
<keyword evidence="2 4" id="KW-0808">Transferase</keyword>
<dbReference type="PIRSF" id="PIRSF006078">
    <property type="entry name" value="GlxK"/>
    <property type="match status" value="1"/>
</dbReference>
<dbReference type="AlphaFoldDB" id="A0A0P0FNQ0"/>
<dbReference type="Pfam" id="PF02595">
    <property type="entry name" value="Gly_kinase"/>
    <property type="match status" value="1"/>
</dbReference>
<dbReference type="EMBL" id="CZBI01000006">
    <property type="protein sequence ID" value="CUQ36648.1"/>
    <property type="molecule type" value="Genomic_DNA"/>
</dbReference>
<sequence>MKKVVLAMDSFKGCLSSSEAEKAAEEGIKLVCPDCEVIRFPIADGGEGILTVLVEATRGTYQKIIANDPLMRPIETTYGVSGDKCIAFIEMATVNGLPLLSETERNPMLTTTYGTGELILHAIEQGYREFVIGIGGSATNDAGVGLLQALGARFLDKDGAVLGKGGEILHRIAAIDFSSVHPALKDTRFTIACDVRNPFCGPEGAAHVFARQKGADDTMIEKLDVGMQSFSRLIHSTTGREITHVPGAGAAGGLGGAFLAFLNAELKPGIDLLLQTLKFSEKIKGADLIITGEGRTDRQSLMGKVPSGILEEAKRQGIPVIVVAGSIEDTEILNQAGFQGVFSIIPSPMSLETAMKPEVAKKNICRTVAQIISLVNL</sequence>
<dbReference type="InterPro" id="IPR036129">
    <property type="entry name" value="Glycerate_kinase_sf"/>
</dbReference>
<dbReference type="InterPro" id="IPR018197">
    <property type="entry name" value="Glycerate_kinase_RE-like"/>
</dbReference>
<dbReference type="KEGG" id="btho:Btheta7330_01778"/>
<evidence type="ECO:0000256" key="3">
    <source>
        <dbReference type="ARBA" id="ARBA00022777"/>
    </source>
</evidence>
<dbReference type="InterPro" id="IPR004381">
    <property type="entry name" value="Glycerate_kinase"/>
</dbReference>
<dbReference type="PANTHER" id="PTHR21599">
    <property type="entry name" value="GLYCERATE KINASE"/>
    <property type="match status" value="1"/>
</dbReference>
<evidence type="ECO:0000313" key="5">
    <source>
        <dbReference type="EMBL" id="CUQ36648.1"/>
    </source>
</evidence>
<gene>
    <name evidence="5" type="primary">glxK</name>
    <name evidence="5" type="ORF">ERS852557_03880</name>
    <name evidence="6" type="ORF">GAO51_11460</name>
</gene>
<dbReference type="InterPro" id="IPR018193">
    <property type="entry name" value="Glyc_kinase_flavodox-like_fold"/>
</dbReference>
<protein>
    <submittedName>
        <fullName evidence="5">Glycerate kinase</fullName>
        <ecNumber evidence="5">2.7.1.31</ecNumber>
    </submittedName>
</protein>
<keyword evidence="3 4" id="KW-0418">Kinase</keyword>
<evidence type="ECO:0000256" key="2">
    <source>
        <dbReference type="ARBA" id="ARBA00022679"/>
    </source>
</evidence>
<dbReference type="GO" id="GO:0031388">
    <property type="term" value="P:organic acid phosphorylation"/>
    <property type="evidence" value="ECO:0007669"/>
    <property type="project" value="UniProtKB-UniRule"/>
</dbReference>
<dbReference type="Gene3D" id="3.90.1510.10">
    <property type="entry name" value="Glycerate kinase, domain 2"/>
    <property type="match status" value="1"/>
</dbReference>
<dbReference type="Proteomes" id="UP000095541">
    <property type="component" value="Unassembled WGS sequence"/>
</dbReference>
<dbReference type="PATRIC" id="fig|818.23.peg.1844"/>
<organism evidence="5 7">
    <name type="scientific">Bacteroides thetaiotaomicron</name>
    <dbReference type="NCBI Taxonomy" id="818"/>
    <lineage>
        <taxon>Bacteria</taxon>
        <taxon>Pseudomonadati</taxon>
        <taxon>Bacteroidota</taxon>
        <taxon>Bacteroidia</taxon>
        <taxon>Bacteroidales</taxon>
        <taxon>Bacteroidaceae</taxon>
        <taxon>Bacteroides</taxon>
    </lineage>
</organism>
<reference evidence="5 7" key="1">
    <citation type="submission" date="2015-09" db="EMBL/GenBank/DDBJ databases">
        <authorList>
            <consortium name="Pathogen Informatics"/>
        </authorList>
    </citation>
    <scope>NUCLEOTIDE SEQUENCE [LARGE SCALE GENOMIC DNA]</scope>
    <source>
        <strain evidence="5 7">2789STDY5834945</strain>
    </source>
</reference>
<evidence type="ECO:0000256" key="4">
    <source>
        <dbReference type="PIRNR" id="PIRNR006078"/>
    </source>
</evidence>
<evidence type="ECO:0000256" key="1">
    <source>
        <dbReference type="ARBA" id="ARBA00006284"/>
    </source>
</evidence>
<reference evidence="6 8" key="2">
    <citation type="journal article" date="2019" name="Nat. Med.">
        <title>A library of human gut bacterial isolates paired with longitudinal multiomics data enables mechanistic microbiome research.</title>
        <authorList>
            <person name="Poyet M."/>
            <person name="Groussin M."/>
            <person name="Gibbons S.M."/>
            <person name="Avila-Pacheco J."/>
            <person name="Jiang X."/>
            <person name="Kearney S.M."/>
            <person name="Perrotta A.R."/>
            <person name="Berdy B."/>
            <person name="Zhao S."/>
            <person name="Lieberman T.D."/>
            <person name="Swanson P.K."/>
            <person name="Smith M."/>
            <person name="Roesemann S."/>
            <person name="Alexander J.E."/>
            <person name="Rich S.A."/>
            <person name="Livny J."/>
            <person name="Vlamakis H."/>
            <person name="Clish C."/>
            <person name="Bullock K."/>
            <person name="Deik A."/>
            <person name="Scott J."/>
            <person name="Pierce K.A."/>
            <person name="Xavier R.J."/>
            <person name="Alm E.J."/>
        </authorList>
    </citation>
    <scope>NUCLEOTIDE SEQUENCE [LARGE SCALE GENOMIC DNA]</scope>
    <source>
        <strain evidence="6 8">BIOML-A188</strain>
    </source>
</reference>
<dbReference type="SUPFAM" id="SSF110738">
    <property type="entry name" value="Glycerate kinase I"/>
    <property type="match status" value="1"/>
</dbReference>
<evidence type="ECO:0000313" key="7">
    <source>
        <dbReference type="Proteomes" id="UP000095541"/>
    </source>
</evidence>
<dbReference type="EC" id="2.7.1.31" evidence="5"/>
<dbReference type="NCBIfam" id="TIGR00045">
    <property type="entry name" value="glycerate kinase"/>
    <property type="match status" value="1"/>
</dbReference>
<dbReference type="PANTHER" id="PTHR21599:SF0">
    <property type="entry name" value="GLYCERATE KINASE"/>
    <property type="match status" value="1"/>
</dbReference>
<comment type="similarity">
    <text evidence="1 4">Belongs to the glycerate kinase type-1 family.</text>
</comment>
<dbReference type="EMBL" id="WCSY01000010">
    <property type="protein sequence ID" value="KAB4312495.1"/>
    <property type="molecule type" value="Genomic_DNA"/>
</dbReference>
<dbReference type="RefSeq" id="WP_055221038.1">
    <property type="nucleotide sequence ID" value="NZ_CAXKYD010000003.1"/>
</dbReference>
<accession>A0A0P0FNQ0</accession>
<dbReference type="Proteomes" id="UP000440614">
    <property type="component" value="Unassembled WGS sequence"/>
</dbReference>
<proteinExistence type="inferred from homology"/>
<evidence type="ECO:0000313" key="6">
    <source>
        <dbReference type="EMBL" id="KAB4312495.1"/>
    </source>
</evidence>